<evidence type="ECO:0000256" key="3">
    <source>
        <dbReference type="ARBA" id="ARBA00021007"/>
    </source>
</evidence>
<proteinExistence type="inferred from homology"/>
<evidence type="ECO:0000313" key="10">
    <source>
        <dbReference type="EMBL" id="AHG06435.1"/>
    </source>
</evidence>
<feature type="transmembrane region" description="Helical" evidence="9">
    <location>
        <begin position="89"/>
        <end position="105"/>
    </location>
</feature>
<keyword evidence="6 9" id="KW-1133">Transmembrane helix</keyword>
<keyword evidence="9 10" id="KW-0496">Mitochondrion</keyword>
<dbReference type="PANTHER" id="PTHR11058:SF9">
    <property type="entry name" value="NADH-UBIQUINONE OXIDOREDUCTASE CHAIN 3"/>
    <property type="match status" value="1"/>
</dbReference>
<dbReference type="EC" id="7.1.1.2" evidence="9"/>
<evidence type="ECO:0000256" key="9">
    <source>
        <dbReference type="RuleBase" id="RU003640"/>
    </source>
</evidence>
<dbReference type="GO" id="GO:0008137">
    <property type="term" value="F:NADH dehydrogenase (ubiquinone) activity"/>
    <property type="evidence" value="ECO:0007669"/>
    <property type="project" value="UniProtKB-UniRule"/>
</dbReference>
<keyword evidence="9" id="KW-0249">Electron transport</keyword>
<evidence type="ECO:0000256" key="1">
    <source>
        <dbReference type="ARBA" id="ARBA00004370"/>
    </source>
</evidence>
<geneLocation type="mitochondrion" evidence="10"/>
<keyword evidence="4 9" id="KW-0813">Transport</keyword>
<evidence type="ECO:0000256" key="7">
    <source>
        <dbReference type="ARBA" id="ARBA00023136"/>
    </source>
</evidence>
<dbReference type="InterPro" id="IPR000440">
    <property type="entry name" value="NADH_UbQ/plastoQ_OxRdtase_su3"/>
</dbReference>
<feature type="transmembrane region" description="Helical" evidence="9">
    <location>
        <begin position="6"/>
        <end position="26"/>
    </location>
</feature>
<dbReference type="InterPro" id="IPR038430">
    <property type="entry name" value="NDAH_ubi_oxred_su3_sf"/>
</dbReference>
<feature type="transmembrane region" description="Helical" evidence="9">
    <location>
        <begin position="57"/>
        <end position="83"/>
    </location>
</feature>
<dbReference type="GO" id="GO:0030964">
    <property type="term" value="C:NADH dehydrogenase complex"/>
    <property type="evidence" value="ECO:0007669"/>
    <property type="project" value="TreeGrafter"/>
</dbReference>
<dbReference type="PANTHER" id="PTHR11058">
    <property type="entry name" value="NADH-UBIQUINONE OXIDOREDUCTASE CHAIN 3"/>
    <property type="match status" value="1"/>
</dbReference>
<accession>A0A0A7AE52</accession>
<name>A0A0A7AE52_9BILA</name>
<dbReference type="EMBL" id="KF728379">
    <property type="protein sequence ID" value="AHG06435.1"/>
    <property type="molecule type" value="Genomic_DNA"/>
</dbReference>
<comment type="similarity">
    <text evidence="2 9">Belongs to the complex I subunit 3 family.</text>
</comment>
<dbReference type="AlphaFoldDB" id="A0A0A7AE52"/>
<comment type="catalytic activity">
    <reaction evidence="8 9">
        <text>a ubiquinone + NADH + 5 H(+)(in) = a ubiquinol + NAD(+) + 4 H(+)(out)</text>
        <dbReference type="Rhea" id="RHEA:29091"/>
        <dbReference type="Rhea" id="RHEA-COMP:9565"/>
        <dbReference type="Rhea" id="RHEA-COMP:9566"/>
        <dbReference type="ChEBI" id="CHEBI:15378"/>
        <dbReference type="ChEBI" id="CHEBI:16389"/>
        <dbReference type="ChEBI" id="CHEBI:17976"/>
        <dbReference type="ChEBI" id="CHEBI:57540"/>
        <dbReference type="ChEBI" id="CHEBI:57945"/>
        <dbReference type="EC" id="7.1.1.2"/>
    </reaction>
</comment>
<evidence type="ECO:0000256" key="4">
    <source>
        <dbReference type="ARBA" id="ARBA00022448"/>
    </source>
</evidence>
<protein>
    <recommendedName>
        <fullName evidence="3 9">NADH-ubiquinone oxidoreductase chain 3</fullName>
        <ecNumber evidence="9">7.1.1.2</ecNumber>
    </recommendedName>
</protein>
<evidence type="ECO:0000256" key="5">
    <source>
        <dbReference type="ARBA" id="ARBA00022692"/>
    </source>
</evidence>
<gene>
    <name evidence="10" type="primary">nad3</name>
</gene>
<keyword evidence="9" id="KW-0830">Ubiquinone</keyword>
<evidence type="ECO:0000256" key="6">
    <source>
        <dbReference type="ARBA" id="ARBA00022989"/>
    </source>
</evidence>
<keyword evidence="9" id="KW-1278">Translocase</keyword>
<dbReference type="GO" id="GO:0031966">
    <property type="term" value="C:mitochondrial membrane"/>
    <property type="evidence" value="ECO:0007669"/>
    <property type="project" value="UniProtKB-SubCell"/>
</dbReference>
<organism evidence="10">
    <name type="scientific">Nemertopsis sp. WYS-2013</name>
    <dbReference type="NCBI Taxonomy" id="1432317"/>
    <lineage>
        <taxon>Eukaryota</taxon>
        <taxon>Metazoa</taxon>
        <taxon>Spiralia</taxon>
        <taxon>Lophotrochozoa</taxon>
        <taxon>Nemertea</taxon>
        <taxon>Enopla</taxon>
        <taxon>Hoplonemertea</taxon>
        <taxon>Monostilifera</taxon>
        <taxon>Eumonostilifera</taxon>
        <taxon>Emplectonematidae</taxon>
        <taxon>Nemertopsis</taxon>
    </lineage>
</organism>
<comment type="function">
    <text evidence="9">Core subunit of the mitochondrial membrane respiratory chain NADH dehydrogenase (Complex I) which catalyzes electron transfer from NADH through the respiratory chain, using ubiquinone as an electron acceptor. Essential for the catalytic activity of complex I.</text>
</comment>
<evidence type="ECO:0000256" key="2">
    <source>
        <dbReference type="ARBA" id="ARBA00008472"/>
    </source>
</evidence>
<dbReference type="Pfam" id="PF00507">
    <property type="entry name" value="Oxidored_q4"/>
    <property type="match status" value="1"/>
</dbReference>
<keyword evidence="7 9" id="KW-0472">Membrane</keyword>
<keyword evidence="9" id="KW-0520">NAD</keyword>
<keyword evidence="5 9" id="KW-0812">Transmembrane</keyword>
<evidence type="ECO:0000256" key="8">
    <source>
        <dbReference type="ARBA" id="ARBA00049551"/>
    </source>
</evidence>
<dbReference type="Gene3D" id="1.20.58.1610">
    <property type="entry name" value="NADH:ubiquinone/plastoquinone oxidoreductase, chain 3"/>
    <property type="match status" value="1"/>
</dbReference>
<keyword evidence="9" id="KW-0679">Respiratory chain</keyword>
<comment type="subcellular location">
    <subcellularLocation>
        <location evidence="1">Membrane</location>
    </subcellularLocation>
    <subcellularLocation>
        <location evidence="9">Mitochondrion membrane</location>
        <topology evidence="9">Multi-pass membrane protein</topology>
    </subcellularLocation>
</comment>
<reference evidence="10" key="1">
    <citation type="submission" date="2013-09" db="EMBL/GenBank/DDBJ databases">
        <title>The mitochondrial genome of Nemertopsis sp. (Nemertea: Hoplonemertea).</title>
        <authorList>
            <person name="Sun W.Y."/>
            <person name="Sun S.C."/>
        </authorList>
    </citation>
    <scope>NUCLEOTIDE SEQUENCE</scope>
</reference>
<sequence length="117" mass="13964">MIMWTISFFFSFFLSFVFWLFSFFLGKRSYDDYEKSSPFECGFDPSVSARVPFSMRFFLLAVLFLIFDIEIVLLMPVPLVMFFSSWDSGILLCIFFLFILLLGLFHEWKEGALNWVY</sequence>